<proteinExistence type="predicted"/>
<comment type="caution">
    <text evidence="1">The sequence shown here is derived from an EMBL/GenBank/DDBJ whole genome shotgun (WGS) entry which is preliminary data.</text>
</comment>
<dbReference type="EMBL" id="VSSQ01021501">
    <property type="protein sequence ID" value="MPM67123.1"/>
    <property type="molecule type" value="Genomic_DNA"/>
</dbReference>
<organism evidence="1">
    <name type="scientific">bioreactor metagenome</name>
    <dbReference type="NCBI Taxonomy" id="1076179"/>
    <lineage>
        <taxon>unclassified sequences</taxon>
        <taxon>metagenomes</taxon>
        <taxon>ecological metagenomes</taxon>
    </lineage>
</organism>
<sequence length="211" mass="24076">MWCIRVGANFSVKGKQQDFHSGKSKISHKFPDIVCNYAKVLCNEGQFIRSVLPDTLGQGFKEFSSRGLGPLSVYSRFFFCRHCPTRRETPEMIYPYKIEVFQRLSESGCPPAEAVPSHGLPVIKRVSPSLSARAEVVRGDSRHFIRRTLRIKVKIFLIRPYIRTVKSDKHGDIPHQSDIPLLTVSVKSLPLPVKNELFEADQLNFLVFIFL</sequence>
<protein>
    <submittedName>
        <fullName evidence="1">Uncharacterized protein</fullName>
    </submittedName>
</protein>
<gene>
    <name evidence="1" type="ORF">SDC9_114040</name>
</gene>
<reference evidence="1" key="1">
    <citation type="submission" date="2019-08" db="EMBL/GenBank/DDBJ databases">
        <authorList>
            <person name="Kucharzyk K."/>
            <person name="Murdoch R.W."/>
            <person name="Higgins S."/>
            <person name="Loffler F."/>
        </authorList>
    </citation>
    <scope>NUCLEOTIDE SEQUENCE</scope>
</reference>
<dbReference type="AlphaFoldDB" id="A0A645BV82"/>
<accession>A0A645BV82</accession>
<evidence type="ECO:0000313" key="1">
    <source>
        <dbReference type="EMBL" id="MPM67123.1"/>
    </source>
</evidence>
<name>A0A645BV82_9ZZZZ</name>